<evidence type="ECO:0000259" key="8">
    <source>
        <dbReference type="Pfam" id="PF04904"/>
    </source>
</evidence>
<keyword evidence="4" id="KW-0805">Transcription regulation</keyword>
<keyword evidence="3" id="KW-0678">Repressor</keyword>
<dbReference type="GO" id="GO:0045892">
    <property type="term" value="P:negative regulation of DNA-templated transcription"/>
    <property type="evidence" value="ECO:0007669"/>
    <property type="project" value="InterPro"/>
</dbReference>
<gene>
    <name evidence="10" type="ORF">PYX00_007591</name>
</gene>
<dbReference type="PANTHER" id="PTHR12623:SF10">
    <property type="entry name" value="NGFI-A-BINDING PROTEIN HOMOLOG"/>
    <property type="match status" value="1"/>
</dbReference>
<evidence type="ECO:0000259" key="9">
    <source>
        <dbReference type="Pfam" id="PF04905"/>
    </source>
</evidence>
<feature type="domain" description="Nab N-terminal" evidence="8">
    <location>
        <begin position="67"/>
        <end position="144"/>
    </location>
</feature>
<evidence type="ECO:0000256" key="2">
    <source>
        <dbReference type="ARBA" id="ARBA00008864"/>
    </source>
</evidence>
<evidence type="ECO:0000256" key="3">
    <source>
        <dbReference type="ARBA" id="ARBA00022491"/>
    </source>
</evidence>
<dbReference type="Gene3D" id="1.20.120.2010">
    <property type="entry name" value="NAB conserved domain 2"/>
    <property type="match status" value="1"/>
</dbReference>
<feature type="domain" description="NAB co-repressor" evidence="9">
    <location>
        <begin position="225"/>
        <end position="347"/>
    </location>
</feature>
<dbReference type="EMBL" id="JARGDH010000004">
    <property type="protein sequence ID" value="KAL0270057.1"/>
    <property type="molecule type" value="Genomic_DNA"/>
</dbReference>
<feature type="region of interest" description="Disordered" evidence="7">
    <location>
        <begin position="342"/>
        <end position="375"/>
    </location>
</feature>
<dbReference type="GO" id="GO:0005634">
    <property type="term" value="C:nucleus"/>
    <property type="evidence" value="ECO:0007669"/>
    <property type="project" value="UniProtKB-SubCell"/>
</dbReference>
<feature type="compositionally biased region" description="Basic and acidic residues" evidence="7">
    <location>
        <begin position="505"/>
        <end position="516"/>
    </location>
</feature>
<evidence type="ECO:0000256" key="6">
    <source>
        <dbReference type="ARBA" id="ARBA00023242"/>
    </source>
</evidence>
<sequence>MENKEGIQAESSGSGAGIKLQVLASSASVRPSGSGCAVGNLQKANTTEVPKILSRNANGTVVLTSSPNNEAELQLYRVMQRASLLAYYDTLLEMGGDDVQQLCDAGEEEFLEIMALVGMASKPLHVRRLQKALQEWVTSPGLFQTPLSCASPTSPEPFTQASNSRPFSSFPAVPSLPVPVKEVPPALSPGLNQTVVIENSSHRGPSPTPRSQSPGSPLQTAPAVLVQSQIARLAKVAENLLKSLPQFEPKPHNAKKKICKDLEIVMSMSEDDPRRMDEIRKYASIYGRFDCKRNPQKPLTLHELSVNEAAAQICRLCPALLTRRDDLFALARQVVRDSGYNYSKSQASIGQQGRSQFQCSSKADDNPLAKRPKIDSILSLPPSPCDLSETDKARRQERLEQIAEELRILGDKTEELVQAAQQVRQTNDLSAIQNLQQEMETVQNKQTQLLLEQSELLKQPLPMRFYRRNSNRTTASQNDSDKNDTDDNDSQFSLSNASSPSQEVGDSRDSLLRDGESFTNNTANKSPSKNSKQGTDSSSEESVHKDNTDSFYHESRVQVISSSSGGSIIAVANPALSMSSVMELKSQRWIRRSSSHVHEVYPQERLTRTATRRIGGRQGGAAARTPGQ</sequence>
<keyword evidence="5" id="KW-0804">Transcription</keyword>
<dbReference type="FunFam" id="1.20.120.2010:FF:000001">
    <property type="entry name" value="NGFI-A-binding protein 1 isoform X1"/>
    <property type="match status" value="1"/>
</dbReference>
<dbReference type="InterPro" id="IPR038398">
    <property type="entry name" value="NCD2_sf"/>
</dbReference>
<dbReference type="InterPro" id="IPR039040">
    <property type="entry name" value="NAB_fam"/>
</dbReference>
<organism evidence="10">
    <name type="scientific">Menopon gallinae</name>
    <name type="common">poultry shaft louse</name>
    <dbReference type="NCBI Taxonomy" id="328185"/>
    <lineage>
        <taxon>Eukaryota</taxon>
        <taxon>Metazoa</taxon>
        <taxon>Ecdysozoa</taxon>
        <taxon>Arthropoda</taxon>
        <taxon>Hexapoda</taxon>
        <taxon>Insecta</taxon>
        <taxon>Pterygota</taxon>
        <taxon>Neoptera</taxon>
        <taxon>Paraneoptera</taxon>
        <taxon>Psocodea</taxon>
        <taxon>Troctomorpha</taxon>
        <taxon>Phthiraptera</taxon>
        <taxon>Amblycera</taxon>
        <taxon>Menoponidae</taxon>
        <taxon>Menopon</taxon>
    </lineage>
</organism>
<feature type="compositionally biased region" description="Polar residues" evidence="7">
    <location>
        <begin position="491"/>
        <end position="504"/>
    </location>
</feature>
<dbReference type="GO" id="GO:0003712">
    <property type="term" value="F:transcription coregulator activity"/>
    <property type="evidence" value="ECO:0007669"/>
    <property type="project" value="InterPro"/>
</dbReference>
<dbReference type="InterPro" id="IPR006988">
    <property type="entry name" value="Nab_N"/>
</dbReference>
<feature type="compositionally biased region" description="Basic and acidic residues" evidence="7">
    <location>
        <begin position="596"/>
        <end position="607"/>
    </location>
</feature>
<feature type="compositionally biased region" description="Polar residues" evidence="7">
    <location>
        <begin position="517"/>
        <end position="537"/>
    </location>
</feature>
<evidence type="ECO:0000256" key="5">
    <source>
        <dbReference type="ARBA" id="ARBA00023163"/>
    </source>
</evidence>
<comment type="caution">
    <text evidence="10">The sequence shown here is derived from an EMBL/GenBank/DDBJ whole genome shotgun (WGS) entry which is preliminary data.</text>
</comment>
<name>A0AAW2HJY3_9NEOP</name>
<feature type="compositionally biased region" description="Basic and acidic residues" evidence="7">
    <location>
        <begin position="362"/>
        <end position="374"/>
    </location>
</feature>
<feature type="compositionally biased region" description="Polar residues" evidence="7">
    <location>
        <begin position="342"/>
        <end position="361"/>
    </location>
</feature>
<dbReference type="PANTHER" id="PTHR12623">
    <property type="entry name" value="NGFI-A BINDING PROTEIN"/>
    <property type="match status" value="1"/>
</dbReference>
<dbReference type="Pfam" id="PF04905">
    <property type="entry name" value="NCD2"/>
    <property type="match status" value="1"/>
</dbReference>
<evidence type="ECO:0000256" key="7">
    <source>
        <dbReference type="SAM" id="MobiDB-lite"/>
    </source>
</evidence>
<feature type="compositionally biased region" description="Basic and acidic residues" evidence="7">
    <location>
        <begin position="541"/>
        <end position="550"/>
    </location>
</feature>
<evidence type="ECO:0000256" key="1">
    <source>
        <dbReference type="ARBA" id="ARBA00004123"/>
    </source>
</evidence>
<feature type="region of interest" description="Disordered" evidence="7">
    <location>
        <begin position="461"/>
        <end position="550"/>
    </location>
</feature>
<keyword evidence="6" id="KW-0539">Nucleus</keyword>
<dbReference type="Pfam" id="PF04904">
    <property type="entry name" value="SAM_NCD1"/>
    <property type="match status" value="1"/>
</dbReference>
<reference evidence="10" key="1">
    <citation type="journal article" date="2024" name="Gigascience">
        <title>Chromosome-level genome of the poultry shaft louse Menopon gallinae provides insight into the host-switching and adaptive evolution of parasitic lice.</title>
        <authorList>
            <person name="Xu Y."/>
            <person name="Ma L."/>
            <person name="Liu S."/>
            <person name="Liang Y."/>
            <person name="Liu Q."/>
            <person name="He Z."/>
            <person name="Tian L."/>
            <person name="Duan Y."/>
            <person name="Cai W."/>
            <person name="Li H."/>
            <person name="Song F."/>
        </authorList>
    </citation>
    <scope>NUCLEOTIDE SEQUENCE</scope>
    <source>
        <strain evidence="10">Cailab_2023a</strain>
    </source>
</reference>
<evidence type="ECO:0000313" key="10">
    <source>
        <dbReference type="EMBL" id="KAL0270057.1"/>
    </source>
</evidence>
<evidence type="ECO:0000256" key="4">
    <source>
        <dbReference type="ARBA" id="ARBA00023015"/>
    </source>
</evidence>
<feature type="compositionally biased region" description="Polar residues" evidence="7">
    <location>
        <begin position="198"/>
        <end position="219"/>
    </location>
</feature>
<protein>
    <submittedName>
        <fullName evidence="10">Uncharacterized protein</fullName>
    </submittedName>
</protein>
<feature type="region of interest" description="Disordered" evidence="7">
    <location>
        <begin position="596"/>
        <end position="628"/>
    </location>
</feature>
<feature type="region of interest" description="Disordered" evidence="7">
    <location>
        <begin position="198"/>
        <end position="220"/>
    </location>
</feature>
<proteinExistence type="inferred from homology"/>
<dbReference type="InterPro" id="IPR006989">
    <property type="entry name" value="NAB_co-repressor_dom"/>
</dbReference>
<comment type="similarity">
    <text evidence="2">Belongs to the NAB family.</text>
</comment>
<accession>A0AAW2HJY3</accession>
<comment type="subcellular location">
    <subcellularLocation>
        <location evidence="1">Nucleus</location>
    </subcellularLocation>
</comment>
<dbReference type="AlphaFoldDB" id="A0AAW2HJY3"/>